<keyword evidence="2" id="KW-1185">Reference proteome</keyword>
<organism evidence="1 2">
    <name type="scientific">Deinococcus geothermalis (strain DSM 11300 / CIP 105573 / AG-3a)</name>
    <dbReference type="NCBI Taxonomy" id="319795"/>
    <lineage>
        <taxon>Bacteria</taxon>
        <taxon>Thermotogati</taxon>
        <taxon>Deinococcota</taxon>
        <taxon>Deinococci</taxon>
        <taxon>Deinococcales</taxon>
        <taxon>Deinococcaceae</taxon>
        <taxon>Deinococcus</taxon>
    </lineage>
</organism>
<dbReference type="EMBL" id="CP000856">
    <property type="protein sequence ID" value="ABW35120.1"/>
    <property type="molecule type" value="Genomic_DNA"/>
</dbReference>
<reference evidence="1" key="1">
    <citation type="submission" date="2007-10" db="EMBL/GenBank/DDBJ databases">
        <title>Complete sequence of Plasmid2 pDGEO02 of Deinococcus geothermalis DSM 11300.</title>
        <authorList>
            <consortium name="US DOE Joint Genome Institute"/>
            <person name="Copeland A."/>
            <person name="Lucas S."/>
            <person name="Lapidus A."/>
            <person name="Barry K."/>
            <person name="Detter J.C."/>
            <person name="Glavina del Rio T."/>
            <person name="Hammon N."/>
            <person name="Israni S."/>
            <person name="Dalin E."/>
            <person name="Tice H."/>
            <person name="Pitluck S."/>
            <person name="Brettin T."/>
            <person name="Bruce D."/>
            <person name="Han C."/>
            <person name="Tapia R."/>
            <person name="Saunders E."/>
            <person name="Gilna P."/>
            <person name="Schmutz J."/>
            <person name="Larimer F."/>
            <person name="Land M."/>
            <person name="Hauser L."/>
            <person name="Kyrpides N."/>
            <person name="Kim E."/>
            <person name="Daly M.J."/>
            <person name="Fredrickson J.K."/>
            <person name="Makarova K.S."/>
            <person name="Gaidamakova E.K."/>
            <person name="Zhai M."/>
            <person name="Richardson P."/>
        </authorList>
    </citation>
    <scope>NUCLEOTIDE SEQUENCE [LARGE SCALE GENOMIC DNA]</scope>
    <source>
        <strain evidence="1">DSM 11300</strain>
        <plasmid evidence="1">pDGEO02</plasmid>
    </source>
</reference>
<dbReference type="HOGENOM" id="CLU_1048567_0_0_0"/>
<dbReference type="AlphaFoldDB" id="A8ZRL1"/>
<geneLocation type="plasmid" evidence="1 2">
    <name>pDGEO02</name>
</geneLocation>
<dbReference type="RefSeq" id="WP_012173268.1">
    <property type="nucleotide sequence ID" value="NC_009939.1"/>
</dbReference>
<dbReference type="KEGG" id="dge:Dgeo_3079"/>
<keyword evidence="1" id="KW-0614">Plasmid</keyword>
<name>A8ZRL1_DEIGD</name>
<dbReference type="Proteomes" id="UP000002431">
    <property type="component" value="Plasmid pDGEO02"/>
</dbReference>
<protein>
    <submittedName>
        <fullName evidence="1">Uncharacterized protein</fullName>
    </submittedName>
</protein>
<accession>A8ZRL1</accession>
<gene>
    <name evidence="1" type="ORF">Dgeo_3079</name>
</gene>
<evidence type="ECO:0000313" key="2">
    <source>
        <dbReference type="Proteomes" id="UP000002431"/>
    </source>
</evidence>
<evidence type="ECO:0000313" key="1">
    <source>
        <dbReference type="EMBL" id="ABW35120.1"/>
    </source>
</evidence>
<sequence>MKNGTKRPLRLVLMVRRDGITQGYHVAEHDREPEVSLGVDRLPASGNIPDDRLLRYASPRAVVNAVTRELHRRHPLPGSVRLRYLHTERKLEQYAREHGLNAAQVEKLTLTRAAFTGSDFLILPPLWADLGSPFMDARAKGARTLAHEHWHALKGYMGGEFHPLEEGGADLYGERTTRALLGGTPPFPTAYPDAMRAVLALEERFGTAWLMGSRRARDQHAYLSDALHSIEVDPVVRQEVLSYTAFQEQSSFRAALEDLLARERR</sequence>
<proteinExistence type="predicted"/>